<evidence type="ECO:0000256" key="1">
    <source>
        <dbReference type="SAM" id="MobiDB-lite"/>
    </source>
</evidence>
<name>A0A2S2P9M9_SCHGA</name>
<accession>A0A2S2P9M9</accession>
<reference evidence="2" key="1">
    <citation type="submission" date="2018-04" db="EMBL/GenBank/DDBJ databases">
        <title>Transcriptome of Schizaphis graminum biotype I.</title>
        <authorList>
            <person name="Scully E.D."/>
            <person name="Geib S.M."/>
            <person name="Palmer N.A."/>
            <person name="Koch K."/>
            <person name="Bradshaw J."/>
            <person name="Heng-Moss T."/>
            <person name="Sarath G."/>
        </authorList>
    </citation>
    <scope>NUCLEOTIDE SEQUENCE</scope>
</reference>
<sequence>MNNETDQVQDSTLIPIENENNSERDDDDLWQYDNEGTPLATDDIENELFSLEADEGDADINELEDSVLNAITLVAITSCVRCAVHTLQLRIHDGLKIASITNCISCTRQVVKKLRTPTYSSWLVRINLKLAMIDNETRWNSI</sequence>
<dbReference type="EMBL" id="GGMR01013485">
    <property type="protein sequence ID" value="MBY26104.1"/>
    <property type="molecule type" value="Transcribed_RNA"/>
</dbReference>
<gene>
    <name evidence="2" type="ORF">g.69088</name>
</gene>
<feature type="compositionally biased region" description="Polar residues" evidence="1">
    <location>
        <begin position="1"/>
        <end position="12"/>
    </location>
</feature>
<protein>
    <submittedName>
        <fullName evidence="2">Uncharacterized protein</fullName>
    </submittedName>
</protein>
<evidence type="ECO:0000313" key="2">
    <source>
        <dbReference type="EMBL" id="MBY26104.1"/>
    </source>
</evidence>
<dbReference type="AlphaFoldDB" id="A0A2S2P9M9"/>
<proteinExistence type="predicted"/>
<organism evidence="2">
    <name type="scientific">Schizaphis graminum</name>
    <name type="common">Green bug aphid</name>
    <dbReference type="NCBI Taxonomy" id="13262"/>
    <lineage>
        <taxon>Eukaryota</taxon>
        <taxon>Metazoa</taxon>
        <taxon>Ecdysozoa</taxon>
        <taxon>Arthropoda</taxon>
        <taxon>Hexapoda</taxon>
        <taxon>Insecta</taxon>
        <taxon>Pterygota</taxon>
        <taxon>Neoptera</taxon>
        <taxon>Paraneoptera</taxon>
        <taxon>Hemiptera</taxon>
        <taxon>Sternorrhyncha</taxon>
        <taxon>Aphidomorpha</taxon>
        <taxon>Aphidoidea</taxon>
        <taxon>Aphididae</taxon>
        <taxon>Aphidini</taxon>
        <taxon>Schizaphis</taxon>
    </lineage>
</organism>
<feature type="region of interest" description="Disordered" evidence="1">
    <location>
        <begin position="1"/>
        <end position="30"/>
    </location>
</feature>